<dbReference type="GO" id="GO:0006508">
    <property type="term" value="P:proteolysis"/>
    <property type="evidence" value="ECO:0007669"/>
    <property type="project" value="InterPro"/>
</dbReference>
<protein>
    <submittedName>
        <fullName evidence="1">Uncharacterized protein</fullName>
    </submittedName>
</protein>
<evidence type="ECO:0000313" key="1">
    <source>
        <dbReference type="EMBL" id="PSB25004.1"/>
    </source>
</evidence>
<dbReference type="AlphaFoldDB" id="A0A2T1DXA1"/>
<reference evidence="1 2" key="2">
    <citation type="submission" date="2018-03" db="EMBL/GenBank/DDBJ databases">
        <title>The ancient ancestry and fast evolution of plastids.</title>
        <authorList>
            <person name="Moore K.R."/>
            <person name="Magnabosco C."/>
            <person name="Momper L."/>
            <person name="Gold D.A."/>
            <person name="Bosak T."/>
            <person name="Fournier G.P."/>
        </authorList>
    </citation>
    <scope>NUCLEOTIDE SEQUENCE [LARGE SCALE GENOMIC DNA]</scope>
    <source>
        <strain evidence="1 2">ULC18</strain>
    </source>
</reference>
<comment type="caution">
    <text evidence="1">The sequence shown here is derived from an EMBL/GenBank/DDBJ whole genome shotgun (WGS) entry which is preliminary data.</text>
</comment>
<dbReference type="Proteomes" id="UP000239576">
    <property type="component" value="Unassembled WGS sequence"/>
</dbReference>
<organism evidence="1 2">
    <name type="scientific">Stenomitos frigidus ULC18</name>
    <dbReference type="NCBI Taxonomy" id="2107698"/>
    <lineage>
        <taxon>Bacteria</taxon>
        <taxon>Bacillati</taxon>
        <taxon>Cyanobacteriota</taxon>
        <taxon>Cyanophyceae</taxon>
        <taxon>Leptolyngbyales</taxon>
        <taxon>Leptolyngbyaceae</taxon>
        <taxon>Stenomitos</taxon>
    </lineage>
</organism>
<dbReference type="InterPro" id="IPR036852">
    <property type="entry name" value="Peptidase_S8/S53_dom_sf"/>
</dbReference>
<accession>A0A2T1DXA1</accession>
<proteinExistence type="predicted"/>
<reference evidence="2" key="1">
    <citation type="submission" date="2018-02" db="EMBL/GenBank/DDBJ databases">
        <authorList>
            <person name="Moore K."/>
            <person name="Momper L."/>
        </authorList>
    </citation>
    <scope>NUCLEOTIDE SEQUENCE [LARGE SCALE GENOMIC DNA]</scope>
    <source>
        <strain evidence="2">ULC18</strain>
    </source>
</reference>
<evidence type="ECO:0000313" key="2">
    <source>
        <dbReference type="Proteomes" id="UP000239576"/>
    </source>
</evidence>
<name>A0A2T1DXA1_9CYAN</name>
<dbReference type="EMBL" id="PVWK01000135">
    <property type="protein sequence ID" value="PSB25004.1"/>
    <property type="molecule type" value="Genomic_DNA"/>
</dbReference>
<dbReference type="SUPFAM" id="SSF52743">
    <property type="entry name" value="Subtilisin-like"/>
    <property type="match status" value="1"/>
</dbReference>
<gene>
    <name evidence="1" type="ORF">C7B82_24915</name>
</gene>
<dbReference type="GO" id="GO:0004252">
    <property type="term" value="F:serine-type endopeptidase activity"/>
    <property type="evidence" value="ECO:0007669"/>
    <property type="project" value="InterPro"/>
</dbReference>
<keyword evidence="2" id="KW-1185">Reference proteome</keyword>
<sequence>MIVQEQNRLETVASGLITEIQGQMKQILAQTAIDLDALGYDYFTGRGFVNASAAVLGHRLSTRFCLCPADLVRLIDKLA</sequence>